<protein>
    <submittedName>
        <fullName evidence="1">Uncharacterized protein</fullName>
    </submittedName>
</protein>
<evidence type="ECO:0000313" key="1">
    <source>
        <dbReference type="EMBL" id="KAH0738932.1"/>
    </source>
</evidence>
<gene>
    <name evidence="1" type="ORF">KY290_037637</name>
</gene>
<sequence length="95" mass="10092">MESTPQDLPNTIKSQHSILPFERSAQAILGGESTKSPLNSNGVLPAITKIQGKQITMLESPQPSAPSYVNKIDMNRGCNSGELAGAQANKILEVC</sequence>
<dbReference type="Proteomes" id="UP000826656">
    <property type="component" value="Unassembled WGS sequence"/>
</dbReference>
<keyword evidence="2" id="KW-1185">Reference proteome</keyword>
<proteinExistence type="predicted"/>
<reference evidence="1 2" key="1">
    <citation type="journal article" date="2021" name="bioRxiv">
        <title>Chromosome-scale and haplotype-resolved genome assembly of a tetraploid potato cultivar.</title>
        <authorList>
            <person name="Sun H."/>
            <person name="Jiao W.-B."/>
            <person name="Krause K."/>
            <person name="Campoy J.A."/>
            <person name="Goel M."/>
            <person name="Folz-Donahue K."/>
            <person name="Kukat C."/>
            <person name="Huettel B."/>
            <person name="Schneeberger K."/>
        </authorList>
    </citation>
    <scope>NUCLEOTIDE SEQUENCE [LARGE SCALE GENOMIC DNA]</scope>
    <source>
        <strain evidence="1">SolTubOtavaFocal</strain>
        <tissue evidence="1">Leaves</tissue>
    </source>
</reference>
<comment type="caution">
    <text evidence="1">The sequence shown here is derived from an EMBL/GenBank/DDBJ whole genome shotgun (WGS) entry which is preliminary data.</text>
</comment>
<organism evidence="1 2">
    <name type="scientific">Solanum tuberosum</name>
    <name type="common">Potato</name>
    <dbReference type="NCBI Taxonomy" id="4113"/>
    <lineage>
        <taxon>Eukaryota</taxon>
        <taxon>Viridiplantae</taxon>
        <taxon>Streptophyta</taxon>
        <taxon>Embryophyta</taxon>
        <taxon>Tracheophyta</taxon>
        <taxon>Spermatophyta</taxon>
        <taxon>Magnoliopsida</taxon>
        <taxon>eudicotyledons</taxon>
        <taxon>Gunneridae</taxon>
        <taxon>Pentapetalae</taxon>
        <taxon>asterids</taxon>
        <taxon>lamiids</taxon>
        <taxon>Solanales</taxon>
        <taxon>Solanaceae</taxon>
        <taxon>Solanoideae</taxon>
        <taxon>Solaneae</taxon>
        <taxon>Solanum</taxon>
    </lineage>
</organism>
<dbReference type="EMBL" id="JAIVGD010000028">
    <property type="protein sequence ID" value="KAH0738932.1"/>
    <property type="molecule type" value="Genomic_DNA"/>
</dbReference>
<accession>A0ABQ7TXU9</accession>
<name>A0ABQ7TXU9_SOLTU</name>
<evidence type="ECO:0000313" key="2">
    <source>
        <dbReference type="Proteomes" id="UP000826656"/>
    </source>
</evidence>